<gene>
    <name evidence="1" type="ORF">CAMGR0001_2619</name>
</gene>
<dbReference type="AlphaFoldDB" id="C8PEX9"/>
<name>C8PEX9_9BACT</name>
<keyword evidence="2" id="KW-1185">Reference proteome</keyword>
<organism evidence="1 2">
    <name type="scientific">Campylobacter gracilis RM3268</name>
    <dbReference type="NCBI Taxonomy" id="553220"/>
    <lineage>
        <taxon>Bacteria</taxon>
        <taxon>Pseudomonadati</taxon>
        <taxon>Campylobacterota</taxon>
        <taxon>Epsilonproteobacteria</taxon>
        <taxon>Campylobacterales</taxon>
        <taxon>Campylobacteraceae</taxon>
        <taxon>Campylobacter</taxon>
    </lineage>
</organism>
<sequence>MASLSYIYAFASYLLQDEILAYKPAFKTYMFSARWARAWP</sequence>
<reference evidence="1 2" key="1">
    <citation type="submission" date="2009-07" db="EMBL/GenBank/DDBJ databases">
        <authorList>
            <person name="Madupu R."/>
            <person name="Sebastian Y."/>
            <person name="Durkin A.S."/>
            <person name="Torralba M."/>
            <person name="Methe B."/>
            <person name="Sutton G.G."/>
            <person name="Strausberg R.L."/>
            <person name="Nelson K.E."/>
        </authorList>
    </citation>
    <scope>NUCLEOTIDE SEQUENCE [LARGE SCALE GENOMIC DNA]</scope>
    <source>
        <strain evidence="1 2">RM3268</strain>
    </source>
</reference>
<comment type="caution">
    <text evidence="1">The sequence shown here is derived from an EMBL/GenBank/DDBJ whole genome shotgun (WGS) entry which is preliminary data.</text>
</comment>
<dbReference type="Proteomes" id="UP000005709">
    <property type="component" value="Unassembled WGS sequence"/>
</dbReference>
<accession>C8PEX9</accession>
<protein>
    <submittedName>
        <fullName evidence="1">Uncharacterized protein</fullName>
    </submittedName>
</protein>
<evidence type="ECO:0000313" key="1">
    <source>
        <dbReference type="EMBL" id="EEV18607.1"/>
    </source>
</evidence>
<evidence type="ECO:0000313" key="2">
    <source>
        <dbReference type="Proteomes" id="UP000005709"/>
    </source>
</evidence>
<proteinExistence type="predicted"/>
<dbReference type="EMBL" id="ACYG01000009">
    <property type="protein sequence ID" value="EEV18607.1"/>
    <property type="molecule type" value="Genomic_DNA"/>
</dbReference>